<evidence type="ECO:0000313" key="2">
    <source>
        <dbReference type="EMBL" id="RDX94462.1"/>
    </source>
</evidence>
<reference evidence="2" key="1">
    <citation type="submission" date="2018-05" db="EMBL/GenBank/DDBJ databases">
        <title>Draft genome of Mucuna pruriens seed.</title>
        <authorList>
            <person name="Nnadi N.E."/>
            <person name="Vos R."/>
            <person name="Hasami M.H."/>
            <person name="Devisetty U.K."/>
            <person name="Aguiy J.C."/>
        </authorList>
    </citation>
    <scope>NUCLEOTIDE SEQUENCE [LARGE SCALE GENOMIC DNA]</scope>
    <source>
        <strain evidence="2">JCA_2017</strain>
    </source>
</reference>
<keyword evidence="3" id="KW-1185">Reference proteome</keyword>
<sequence length="447" mass="51244">MAKSRCSIGKFINVCKRWRIPTETTRADFWRTLYGHIGKLTELRWECLPTRSSLELEELRLEAYENSRFYKKKVKQFHDNKILRKEFRVGYKLIADKLHSRWDGPFVITNVYPYGVVELREEAKNRNFKVNEHQIKPYHERPTLMVAHYKPKRQKTMIHLNLGGQRSFGIVLGRFHISVGVILQGIASKRLKLEFQMKSSQLKLKSSRPDEFLSKATLTPSPHAHSVSNIVDSKCRSRPIYPDSSRQQDRLRLSDFEHVIDRKPKPITSIIPPNSRLGLCKPSVSNGRIKLHPWKTWKTKAQDPRESSSGIKSILGVFLFKFLERKSFLDSIILLHGLEHDHALEQTQPKNKASSTLSKSAFKGPKSHPKVGASKGPLSKGPRCHPKDLSSKGPEQVPRHPKEVQMLLDDENPKPLEHGIQPSSQPTTGGPGREHLNQAETWPMQAK</sequence>
<gene>
    <name evidence="2" type="ORF">CR513_23158</name>
</gene>
<proteinExistence type="predicted"/>
<protein>
    <submittedName>
        <fullName evidence="2">Uncharacterized protein</fullName>
    </submittedName>
</protein>
<evidence type="ECO:0000313" key="3">
    <source>
        <dbReference type="Proteomes" id="UP000257109"/>
    </source>
</evidence>
<dbReference type="OrthoDB" id="1723222at2759"/>
<dbReference type="EMBL" id="QJKJ01004369">
    <property type="protein sequence ID" value="RDX94462.1"/>
    <property type="molecule type" value="Genomic_DNA"/>
</dbReference>
<comment type="caution">
    <text evidence="2">The sequence shown here is derived from an EMBL/GenBank/DDBJ whole genome shotgun (WGS) entry which is preliminary data.</text>
</comment>
<feature type="compositionally biased region" description="Polar residues" evidence="1">
    <location>
        <begin position="345"/>
        <end position="359"/>
    </location>
</feature>
<organism evidence="2 3">
    <name type="scientific">Mucuna pruriens</name>
    <name type="common">Velvet bean</name>
    <name type="synonym">Dolichos pruriens</name>
    <dbReference type="NCBI Taxonomy" id="157652"/>
    <lineage>
        <taxon>Eukaryota</taxon>
        <taxon>Viridiplantae</taxon>
        <taxon>Streptophyta</taxon>
        <taxon>Embryophyta</taxon>
        <taxon>Tracheophyta</taxon>
        <taxon>Spermatophyta</taxon>
        <taxon>Magnoliopsida</taxon>
        <taxon>eudicotyledons</taxon>
        <taxon>Gunneridae</taxon>
        <taxon>Pentapetalae</taxon>
        <taxon>rosids</taxon>
        <taxon>fabids</taxon>
        <taxon>Fabales</taxon>
        <taxon>Fabaceae</taxon>
        <taxon>Papilionoideae</taxon>
        <taxon>50 kb inversion clade</taxon>
        <taxon>NPAAA clade</taxon>
        <taxon>indigoferoid/millettioid clade</taxon>
        <taxon>Phaseoleae</taxon>
        <taxon>Mucuna</taxon>
    </lineage>
</organism>
<dbReference type="Proteomes" id="UP000257109">
    <property type="component" value="Unassembled WGS sequence"/>
</dbReference>
<feature type="non-terminal residue" evidence="2">
    <location>
        <position position="1"/>
    </location>
</feature>
<feature type="region of interest" description="Disordered" evidence="1">
    <location>
        <begin position="345"/>
        <end position="447"/>
    </location>
</feature>
<name>A0A371GV86_MUCPR</name>
<dbReference type="AlphaFoldDB" id="A0A371GV86"/>
<evidence type="ECO:0000256" key="1">
    <source>
        <dbReference type="SAM" id="MobiDB-lite"/>
    </source>
</evidence>
<accession>A0A371GV86</accession>